<gene>
    <name evidence="1" type="ORF">BD410DRAFT_843125</name>
</gene>
<reference evidence="1 2" key="1">
    <citation type="submission" date="2018-06" db="EMBL/GenBank/DDBJ databases">
        <title>A transcriptomic atlas of mushroom development highlights an independent origin of complex multicellularity.</title>
        <authorList>
            <consortium name="DOE Joint Genome Institute"/>
            <person name="Krizsan K."/>
            <person name="Almasi E."/>
            <person name="Merenyi Z."/>
            <person name="Sahu N."/>
            <person name="Viragh M."/>
            <person name="Koszo T."/>
            <person name="Mondo S."/>
            <person name="Kiss B."/>
            <person name="Balint B."/>
            <person name="Kues U."/>
            <person name="Barry K."/>
            <person name="Hegedus J.C."/>
            <person name="Henrissat B."/>
            <person name="Johnson J."/>
            <person name="Lipzen A."/>
            <person name="Ohm R."/>
            <person name="Nagy I."/>
            <person name="Pangilinan J."/>
            <person name="Yan J."/>
            <person name="Xiong Y."/>
            <person name="Grigoriev I.V."/>
            <person name="Hibbett D.S."/>
            <person name="Nagy L.G."/>
        </authorList>
    </citation>
    <scope>NUCLEOTIDE SEQUENCE [LARGE SCALE GENOMIC DNA]</scope>
    <source>
        <strain evidence="1 2">SZMC22713</strain>
    </source>
</reference>
<dbReference type="STRING" id="50990.A0A4Y7PUB9"/>
<sequence>MSSAPRFQILHLHGGEARLDFGGRTHNIKVLSIANVAISLPDLVSCLKYFPLLMSLTISASLSQRNILPPDVPAFIELPNLRHLKLAHSGEEDPCLLFDRLLLPALKSLSLFMIVARTDWPYLKSFLERSRPPLKFLSLNGVPINETTLVECISYIPILTKLFVISIHCTDVKVEALTLVKSKNRLCPLLETLVFDAAGCSPSAIIKMILSRRKSPGYTNFTTRKALKYDSLGRFKLNTICSNPEIAERTKDGLLLH</sequence>
<dbReference type="VEuPathDB" id="FungiDB:BD410DRAFT_843125"/>
<evidence type="ECO:0008006" key="3">
    <source>
        <dbReference type="Google" id="ProtNLM"/>
    </source>
</evidence>
<name>A0A4Y7PUB9_9AGAM</name>
<proteinExistence type="predicted"/>
<evidence type="ECO:0000313" key="1">
    <source>
        <dbReference type="EMBL" id="TDL18140.1"/>
    </source>
</evidence>
<dbReference type="SUPFAM" id="SSF52047">
    <property type="entry name" value="RNI-like"/>
    <property type="match status" value="1"/>
</dbReference>
<dbReference type="Gene3D" id="3.80.10.10">
    <property type="entry name" value="Ribonuclease Inhibitor"/>
    <property type="match status" value="1"/>
</dbReference>
<protein>
    <recommendedName>
        <fullName evidence="3">F-box domain-containing protein</fullName>
    </recommendedName>
</protein>
<accession>A0A4Y7PUB9</accession>
<dbReference type="AlphaFoldDB" id="A0A4Y7PUB9"/>
<dbReference type="InterPro" id="IPR032675">
    <property type="entry name" value="LRR_dom_sf"/>
</dbReference>
<dbReference type="OrthoDB" id="3021603at2759"/>
<evidence type="ECO:0000313" key="2">
    <source>
        <dbReference type="Proteomes" id="UP000294933"/>
    </source>
</evidence>
<organism evidence="1 2">
    <name type="scientific">Rickenella mellea</name>
    <dbReference type="NCBI Taxonomy" id="50990"/>
    <lineage>
        <taxon>Eukaryota</taxon>
        <taxon>Fungi</taxon>
        <taxon>Dikarya</taxon>
        <taxon>Basidiomycota</taxon>
        <taxon>Agaricomycotina</taxon>
        <taxon>Agaricomycetes</taxon>
        <taxon>Hymenochaetales</taxon>
        <taxon>Rickenellaceae</taxon>
        <taxon>Rickenella</taxon>
    </lineage>
</organism>
<dbReference type="EMBL" id="ML170212">
    <property type="protein sequence ID" value="TDL18140.1"/>
    <property type="molecule type" value="Genomic_DNA"/>
</dbReference>
<keyword evidence="2" id="KW-1185">Reference proteome</keyword>
<dbReference type="Proteomes" id="UP000294933">
    <property type="component" value="Unassembled WGS sequence"/>
</dbReference>